<organism evidence="1 2">
    <name type="scientific">Phytophthora nicotianae (strain INRA-310)</name>
    <name type="common">Phytophthora parasitica</name>
    <dbReference type="NCBI Taxonomy" id="761204"/>
    <lineage>
        <taxon>Eukaryota</taxon>
        <taxon>Sar</taxon>
        <taxon>Stramenopiles</taxon>
        <taxon>Oomycota</taxon>
        <taxon>Peronosporomycetes</taxon>
        <taxon>Peronosporales</taxon>
        <taxon>Peronosporaceae</taxon>
        <taxon>Phytophthora</taxon>
    </lineage>
</organism>
<dbReference type="RefSeq" id="XP_008900074.1">
    <property type="nucleotide sequence ID" value="XM_008901826.1"/>
</dbReference>
<protein>
    <recommendedName>
        <fullName evidence="3">BZIP domain-containing protein</fullName>
    </recommendedName>
</protein>
<dbReference type="OrthoDB" id="121427at2759"/>
<evidence type="ECO:0000313" key="1">
    <source>
        <dbReference type="EMBL" id="ETN14505.1"/>
    </source>
</evidence>
<name>W2QQH1_PHYN3</name>
<reference evidence="2" key="1">
    <citation type="submission" date="2011-12" db="EMBL/GenBank/DDBJ databases">
        <authorList>
            <consortium name="The Broad Institute Genome Sequencing Platform"/>
            <person name="Russ C."/>
            <person name="Tyler B."/>
            <person name="Panabieres F."/>
            <person name="Shan W."/>
            <person name="Tripathy S."/>
            <person name="Grunwald N."/>
            <person name="Machado M."/>
            <person name="Young S.K."/>
            <person name="Zeng Q."/>
            <person name="Gargeya S."/>
            <person name="Fitzgerald M."/>
            <person name="Haas B."/>
            <person name="Abouelleil A."/>
            <person name="Alvarado L."/>
            <person name="Arachchi H.M."/>
            <person name="Berlin A."/>
            <person name="Chapman S.B."/>
            <person name="Gearin G."/>
            <person name="Goldberg J."/>
            <person name="Griggs A."/>
            <person name="Gujja S."/>
            <person name="Hansen M."/>
            <person name="Heiman D."/>
            <person name="Howarth C."/>
            <person name="Larimer J."/>
            <person name="Lui A."/>
            <person name="MacDonald P.J.P."/>
            <person name="McCowen C."/>
            <person name="Montmayeur A."/>
            <person name="Murphy C."/>
            <person name="Neiman D."/>
            <person name="Pearson M."/>
            <person name="Priest M."/>
            <person name="Roberts A."/>
            <person name="Saif S."/>
            <person name="Shea T."/>
            <person name="Sisk P."/>
            <person name="Stolte C."/>
            <person name="Sykes S."/>
            <person name="Wortman J."/>
            <person name="Nusbaum C."/>
            <person name="Birren B."/>
        </authorList>
    </citation>
    <scope>NUCLEOTIDE SEQUENCE [LARGE SCALE GENOMIC DNA]</scope>
    <source>
        <strain evidence="2">INRA-310</strain>
    </source>
</reference>
<dbReference type="OMA" id="FTIMAPD"/>
<dbReference type="GeneID" id="20177411"/>
<reference evidence="1 2" key="2">
    <citation type="submission" date="2013-11" db="EMBL/GenBank/DDBJ databases">
        <title>The Genome Sequence of Phytophthora parasitica INRA-310.</title>
        <authorList>
            <consortium name="The Broad Institute Genomics Platform"/>
            <person name="Russ C."/>
            <person name="Tyler B."/>
            <person name="Panabieres F."/>
            <person name="Shan W."/>
            <person name="Tripathy S."/>
            <person name="Grunwald N."/>
            <person name="Machado M."/>
            <person name="Johnson C.S."/>
            <person name="Arredondo F."/>
            <person name="Hong C."/>
            <person name="Coffey M."/>
            <person name="Young S.K."/>
            <person name="Zeng Q."/>
            <person name="Gargeya S."/>
            <person name="Fitzgerald M."/>
            <person name="Abouelleil A."/>
            <person name="Alvarado L."/>
            <person name="Chapman S.B."/>
            <person name="Gainer-Dewar J."/>
            <person name="Goldberg J."/>
            <person name="Griggs A."/>
            <person name="Gujja S."/>
            <person name="Hansen M."/>
            <person name="Howarth C."/>
            <person name="Imamovic A."/>
            <person name="Ireland A."/>
            <person name="Larimer J."/>
            <person name="McCowan C."/>
            <person name="Murphy C."/>
            <person name="Pearson M."/>
            <person name="Poon T.W."/>
            <person name="Priest M."/>
            <person name="Roberts A."/>
            <person name="Saif S."/>
            <person name="Shea T."/>
            <person name="Sykes S."/>
            <person name="Wortman J."/>
            <person name="Nusbaum C."/>
            <person name="Birren B."/>
        </authorList>
    </citation>
    <scope>NUCLEOTIDE SEQUENCE [LARGE SCALE GENOMIC DNA]</scope>
    <source>
        <strain evidence="1 2">INRA-310</strain>
    </source>
</reference>
<proteinExistence type="predicted"/>
<evidence type="ECO:0008006" key="3">
    <source>
        <dbReference type="Google" id="ProtNLM"/>
    </source>
</evidence>
<evidence type="ECO:0000313" key="2">
    <source>
        <dbReference type="Proteomes" id="UP000018817"/>
    </source>
</evidence>
<dbReference type="VEuPathDB" id="FungiDB:PPTG_07546"/>
<dbReference type="EMBL" id="KI669572">
    <property type="protein sequence ID" value="ETN14505.1"/>
    <property type="molecule type" value="Genomic_DNA"/>
</dbReference>
<dbReference type="AlphaFoldDB" id="W2QQH1"/>
<gene>
    <name evidence="1" type="ORF">PPTG_07546</name>
</gene>
<dbReference type="Proteomes" id="UP000018817">
    <property type="component" value="Unassembled WGS sequence"/>
</dbReference>
<sequence>MKSCLLYPPNSHLLTDSVISAVVVKSKRPSYVYDKDNNASTSEHLPDCTFKPTTSARSGLGPTKYQVRKNARNKLSMTEKEALELHLQRRRVIQQRYRKNIEHKQRALVADVAKLQMEVQRIELILHPPPRVAPDTTSWKAVVEFVHLFRSVVAAPGEEELKDTTALKGVNQTQKQFLFTIMAPDIAFNNGYGIDRVLSHWHFCSLHFLKMEVRLVCLEHGSGNEMIAHLSNCTIITESMLRNSLFCDGKEGDNEWPSFAWKLLGQRLTVQTTVRFEWDDKNRRFESVFFEADMLTPLLKLLGDMEDASTVLSSNIGIY</sequence>
<accession>W2QQH1</accession>